<dbReference type="InterPro" id="IPR036633">
    <property type="entry name" value="Prn/Lys/Arg_de-COase_C_sf"/>
</dbReference>
<evidence type="ECO:0000259" key="3">
    <source>
        <dbReference type="Pfam" id="PF03711"/>
    </source>
</evidence>
<dbReference type="Pfam" id="PF03711">
    <property type="entry name" value="OKR_DC_1_C"/>
    <property type="match status" value="1"/>
</dbReference>
<evidence type="ECO:0000313" key="5">
    <source>
        <dbReference type="Proteomes" id="UP000070053"/>
    </source>
</evidence>
<feature type="domain" description="Orn/Lys/Arg decarboxylase C-terminal" evidence="3">
    <location>
        <begin position="2"/>
        <end position="49"/>
    </location>
</feature>
<reference evidence="4 5" key="1">
    <citation type="submission" date="2016-01" db="EMBL/GenBank/DDBJ databases">
        <title>Highly variable Streptococcus oralis are common among viridans streptococci isolated from primates.</title>
        <authorList>
            <person name="Denapaite D."/>
            <person name="Rieger M."/>
            <person name="Koendgen S."/>
            <person name="Brueckner R."/>
            <person name="Ochigava I."/>
            <person name="Kappeler P."/>
            <person name="Maetz-Rensing K."/>
            <person name="Leendertz F."/>
            <person name="Hakenbeck R."/>
        </authorList>
    </citation>
    <scope>NUCLEOTIDE SEQUENCE [LARGE SCALE GENOMIC DNA]</scope>
    <source>
        <strain evidence="4 5">DD21</strain>
    </source>
</reference>
<organism evidence="4 5">
    <name type="scientific">Streptococcus oralis</name>
    <dbReference type="NCBI Taxonomy" id="1303"/>
    <lineage>
        <taxon>Bacteria</taxon>
        <taxon>Bacillati</taxon>
        <taxon>Bacillota</taxon>
        <taxon>Bacilli</taxon>
        <taxon>Lactobacillales</taxon>
        <taxon>Streptococcaceae</taxon>
        <taxon>Streptococcus</taxon>
    </lineage>
</organism>
<dbReference type="InterPro" id="IPR008286">
    <property type="entry name" value="Prn/Lys/Arg_de-COase_C"/>
</dbReference>
<dbReference type="AlphaFoldDB" id="A0A139PP96"/>
<dbReference type="SUPFAM" id="SSF55904">
    <property type="entry name" value="Ornithine decarboxylase C-terminal domain"/>
    <property type="match status" value="1"/>
</dbReference>
<evidence type="ECO:0000313" key="4">
    <source>
        <dbReference type="EMBL" id="KXT92137.1"/>
    </source>
</evidence>
<accession>A0A139PP96</accession>
<dbReference type="Gene3D" id="3.90.105.10">
    <property type="entry name" value="Molybdopterin biosynthesis moea protein, domain 2"/>
    <property type="match status" value="1"/>
</dbReference>
<keyword evidence="2" id="KW-0663">Pyridoxal phosphate</keyword>
<sequence length="68" mass="7635">MTLDQSVGQVCGEFVMCYPPGIPILAPGERITREIVDYIQFAKERGCSLQGTEDPEVNHINVIKRKEN</sequence>
<dbReference type="PATRIC" id="fig|1303.81.peg.609"/>
<gene>
    <name evidence="4" type="ORF">SORDD21_00485</name>
</gene>
<dbReference type="EC" id="4.1.1.19" evidence="4"/>
<proteinExistence type="predicted"/>
<protein>
    <submittedName>
        <fullName evidence="4">Arginine decarboxylase</fullName>
        <ecNumber evidence="4">4.1.1.19</ecNumber>
    </submittedName>
</protein>
<dbReference type="PANTHER" id="PTHR43277:SF4">
    <property type="entry name" value="ARGININE DECARBOXYLASE"/>
    <property type="match status" value="1"/>
</dbReference>
<dbReference type="PANTHER" id="PTHR43277">
    <property type="entry name" value="ARGININE DECARBOXYLASE"/>
    <property type="match status" value="1"/>
</dbReference>
<dbReference type="GO" id="GO:0008792">
    <property type="term" value="F:arginine decarboxylase activity"/>
    <property type="evidence" value="ECO:0007669"/>
    <property type="project" value="UniProtKB-EC"/>
</dbReference>
<dbReference type="InterPro" id="IPR052357">
    <property type="entry name" value="Orn_Lys_Arg_decarboxylase-I"/>
</dbReference>
<dbReference type="EMBL" id="LQZP01000145">
    <property type="protein sequence ID" value="KXT92137.1"/>
    <property type="molecule type" value="Genomic_DNA"/>
</dbReference>
<evidence type="ECO:0000256" key="2">
    <source>
        <dbReference type="ARBA" id="ARBA00022898"/>
    </source>
</evidence>
<name>A0A139PP96_STROR</name>
<comment type="cofactor">
    <cofactor evidence="1">
        <name>pyridoxal 5'-phosphate</name>
        <dbReference type="ChEBI" id="CHEBI:597326"/>
    </cofactor>
</comment>
<evidence type="ECO:0000256" key="1">
    <source>
        <dbReference type="ARBA" id="ARBA00001933"/>
    </source>
</evidence>
<comment type="caution">
    <text evidence="4">The sequence shown here is derived from an EMBL/GenBank/DDBJ whole genome shotgun (WGS) entry which is preliminary data.</text>
</comment>
<keyword evidence="4" id="KW-0456">Lyase</keyword>
<dbReference type="Proteomes" id="UP000070053">
    <property type="component" value="Unassembled WGS sequence"/>
</dbReference>